<dbReference type="Proteomes" id="UP001153332">
    <property type="component" value="Unassembled WGS sequence"/>
</dbReference>
<protein>
    <submittedName>
        <fullName evidence="1">Uncharacterized protein</fullName>
    </submittedName>
</protein>
<proteinExistence type="predicted"/>
<accession>A0ACC2K0B1</accession>
<name>A0ACC2K0B1_9PEZI</name>
<organism evidence="1 2">
    <name type="scientific">Lasiodiplodia mahajangana</name>
    <dbReference type="NCBI Taxonomy" id="1108764"/>
    <lineage>
        <taxon>Eukaryota</taxon>
        <taxon>Fungi</taxon>
        <taxon>Dikarya</taxon>
        <taxon>Ascomycota</taxon>
        <taxon>Pezizomycotina</taxon>
        <taxon>Dothideomycetes</taxon>
        <taxon>Dothideomycetes incertae sedis</taxon>
        <taxon>Botryosphaeriales</taxon>
        <taxon>Botryosphaeriaceae</taxon>
        <taxon>Lasiodiplodia</taxon>
    </lineage>
</organism>
<sequence length="435" mass="48162">MNNLDELEVNCEQLLKAVDNLSSQLQNEDSDMPSSDRVSDTSRARSKVLGLLDKIAMSLQGPDEFIQGLSHWCQLLACLQWLVQFHVLGYIPLTGSALLTDIADLVGVSEVGLSRIVRVVAAAGFLAEPQPGHIAHTALSAPFVKDTAYVDSIAFFANTAAPAASCMTAATVQYQQMRMYHEARPSAYSLASKTSSSFDADCQQRPKLFRRYESYIRCISEANQEIDDEDAVKLLLQLDWQALSNARVVIVNATSTKTLEALSTSYPTLRFAVQTAEVEKIRGSECEQVEDQSISMRIPGSPQLVEDAAVYILQVPQFVHPILHWEDQSLDPWLQAELWAHFGLLGKNLSATFILILRVYPEPGSVEQAVENAARLVDLTKMQLSNERQCDLKEVEVALSTVRDNVGQLIVVNRMTLHSTTMVALGIKYQRHGPL</sequence>
<comment type="caution">
    <text evidence="1">The sequence shown here is derived from an EMBL/GenBank/DDBJ whole genome shotgun (WGS) entry which is preliminary data.</text>
</comment>
<evidence type="ECO:0000313" key="2">
    <source>
        <dbReference type="Proteomes" id="UP001153332"/>
    </source>
</evidence>
<gene>
    <name evidence="1" type="ORF">O1611_g464</name>
</gene>
<evidence type="ECO:0000313" key="1">
    <source>
        <dbReference type="EMBL" id="KAJ8133159.1"/>
    </source>
</evidence>
<reference evidence="1" key="1">
    <citation type="submission" date="2022-12" db="EMBL/GenBank/DDBJ databases">
        <title>Genome Sequence of Lasiodiplodia mahajangana.</title>
        <authorList>
            <person name="Buettner E."/>
        </authorList>
    </citation>
    <scope>NUCLEOTIDE SEQUENCE</scope>
    <source>
        <strain evidence="1">VT137</strain>
    </source>
</reference>
<dbReference type="EMBL" id="JAPUUL010000039">
    <property type="protein sequence ID" value="KAJ8133159.1"/>
    <property type="molecule type" value="Genomic_DNA"/>
</dbReference>
<keyword evidence="2" id="KW-1185">Reference proteome</keyword>